<dbReference type="GO" id="GO:0003700">
    <property type="term" value="F:DNA-binding transcription factor activity"/>
    <property type="evidence" value="ECO:0007669"/>
    <property type="project" value="InterPro"/>
</dbReference>
<dbReference type="PANTHER" id="PTHR46577">
    <property type="entry name" value="HTH-TYPE TRANSCRIPTIONAL REGULATORY PROTEIN GABR"/>
    <property type="match status" value="1"/>
</dbReference>
<dbReference type="InterPro" id="IPR036390">
    <property type="entry name" value="WH_DNA-bd_sf"/>
</dbReference>
<evidence type="ECO:0000313" key="7">
    <source>
        <dbReference type="EMBL" id="MCG5072451.1"/>
    </source>
</evidence>
<keyword evidence="2" id="KW-0663">Pyridoxal phosphate</keyword>
<keyword evidence="8" id="KW-1185">Reference proteome</keyword>
<keyword evidence="7" id="KW-0032">Aminotransferase</keyword>
<dbReference type="SUPFAM" id="SSF53383">
    <property type="entry name" value="PLP-dependent transferases"/>
    <property type="match status" value="1"/>
</dbReference>
<dbReference type="Pfam" id="PF00392">
    <property type="entry name" value="GntR"/>
    <property type="match status" value="1"/>
</dbReference>
<dbReference type="InterPro" id="IPR015421">
    <property type="entry name" value="PyrdxlP-dep_Trfase_major"/>
</dbReference>
<dbReference type="RefSeq" id="WP_238462211.1">
    <property type="nucleotide sequence ID" value="NZ_JAKLJA010000002.1"/>
</dbReference>
<dbReference type="CDD" id="cd00609">
    <property type="entry name" value="AAT_like"/>
    <property type="match status" value="1"/>
</dbReference>
<sequence>MAQNDLIDPDNTASGWAKTWASALQGGSGPRYLRLVDFIECAVAEGTLTPGERVPAQRALAALLGVDLTTVTRGFNEARRRALIEARGPLGTFIAAPRAELERRVDLSMNIPPPPAGIDTDALLREGLSRLLLRSDADLLMTYHIGGGSAADCAAGAKWLEPMLGKIDPAQMMVCPGAQAALAALVLAFTEPGDAVLSEPLVYPGLPHAVAQLGRRLETVATDAEGMLPDALEAACRPDARHGLGGPQGARLLYLNPTLQNPTATTMPEARRRAILKVAARCGLRIVEDDPYWRFAPEAPPPLARLAPAQVCYLSTLSKTLSPGLRTAFLALPDAASHARVLAALRTFSLMAAPLTNALALQWIEDGTAAHIFEGVRAEAQARQRMAAQTLGPATGENAGIHLWYALPSYWQARELAAAASTEGLAVAPSTAFEPGATGNTANAARAANAIRISLGATAERTRLQAALRRLSTLLASDRSAPAQVLV</sequence>
<keyword evidence="5" id="KW-0804">Transcription</keyword>
<dbReference type="InterPro" id="IPR000524">
    <property type="entry name" value="Tscrpt_reg_HTH_GntR"/>
</dbReference>
<comment type="similarity">
    <text evidence="1">In the C-terminal section; belongs to the class-I pyridoxal-phosphate-dependent aminotransferase family.</text>
</comment>
<name>A0A9X1RGF2_9BURK</name>
<proteinExistence type="inferred from homology"/>
<evidence type="ECO:0000256" key="3">
    <source>
        <dbReference type="ARBA" id="ARBA00023015"/>
    </source>
</evidence>
<organism evidence="7 8">
    <name type="scientific">Paraburkholderia tagetis</name>
    <dbReference type="NCBI Taxonomy" id="2913261"/>
    <lineage>
        <taxon>Bacteria</taxon>
        <taxon>Pseudomonadati</taxon>
        <taxon>Pseudomonadota</taxon>
        <taxon>Betaproteobacteria</taxon>
        <taxon>Burkholderiales</taxon>
        <taxon>Burkholderiaceae</taxon>
        <taxon>Paraburkholderia</taxon>
    </lineage>
</organism>
<keyword evidence="7" id="KW-0808">Transferase</keyword>
<evidence type="ECO:0000313" key="8">
    <source>
        <dbReference type="Proteomes" id="UP001139308"/>
    </source>
</evidence>
<evidence type="ECO:0000256" key="5">
    <source>
        <dbReference type="ARBA" id="ARBA00023163"/>
    </source>
</evidence>
<dbReference type="Gene3D" id="1.10.10.10">
    <property type="entry name" value="Winged helix-like DNA-binding domain superfamily/Winged helix DNA-binding domain"/>
    <property type="match status" value="1"/>
</dbReference>
<dbReference type="Pfam" id="PF00155">
    <property type="entry name" value="Aminotran_1_2"/>
    <property type="match status" value="1"/>
</dbReference>
<evidence type="ECO:0000256" key="2">
    <source>
        <dbReference type="ARBA" id="ARBA00022898"/>
    </source>
</evidence>
<dbReference type="Gene3D" id="3.40.640.10">
    <property type="entry name" value="Type I PLP-dependent aspartate aminotransferase-like (Major domain)"/>
    <property type="match status" value="1"/>
</dbReference>
<dbReference type="EMBL" id="JAKLJA010000002">
    <property type="protein sequence ID" value="MCG5072451.1"/>
    <property type="molecule type" value="Genomic_DNA"/>
</dbReference>
<reference evidence="7" key="1">
    <citation type="submission" date="2022-01" db="EMBL/GenBank/DDBJ databases">
        <title>Genome sequence and assembly of Parabukholderia sp. RG36.</title>
        <authorList>
            <person name="Chhetri G."/>
        </authorList>
    </citation>
    <scope>NUCLEOTIDE SEQUENCE</scope>
    <source>
        <strain evidence="7">RG36</strain>
    </source>
</reference>
<dbReference type="PROSITE" id="PS50949">
    <property type="entry name" value="HTH_GNTR"/>
    <property type="match status" value="1"/>
</dbReference>
<keyword evidence="4" id="KW-0238">DNA-binding</keyword>
<feature type="domain" description="HTH gntR-type" evidence="6">
    <location>
        <begin position="29"/>
        <end position="97"/>
    </location>
</feature>
<protein>
    <submittedName>
        <fullName evidence="7">PLP-dependent aminotransferase family protein</fullName>
    </submittedName>
</protein>
<dbReference type="GO" id="GO:0008483">
    <property type="term" value="F:transaminase activity"/>
    <property type="evidence" value="ECO:0007669"/>
    <property type="project" value="UniProtKB-KW"/>
</dbReference>
<dbReference type="InterPro" id="IPR036388">
    <property type="entry name" value="WH-like_DNA-bd_sf"/>
</dbReference>
<comment type="caution">
    <text evidence="7">The sequence shown here is derived from an EMBL/GenBank/DDBJ whole genome shotgun (WGS) entry which is preliminary data.</text>
</comment>
<accession>A0A9X1RGF2</accession>
<gene>
    <name evidence="7" type="ORF">L5014_03590</name>
</gene>
<dbReference type="Proteomes" id="UP001139308">
    <property type="component" value="Unassembled WGS sequence"/>
</dbReference>
<dbReference type="InterPro" id="IPR015424">
    <property type="entry name" value="PyrdxlP-dep_Trfase"/>
</dbReference>
<dbReference type="SUPFAM" id="SSF46785">
    <property type="entry name" value="Winged helix' DNA-binding domain"/>
    <property type="match status" value="1"/>
</dbReference>
<evidence type="ECO:0000259" key="6">
    <source>
        <dbReference type="PROSITE" id="PS50949"/>
    </source>
</evidence>
<dbReference type="GO" id="GO:0003677">
    <property type="term" value="F:DNA binding"/>
    <property type="evidence" value="ECO:0007669"/>
    <property type="project" value="UniProtKB-KW"/>
</dbReference>
<dbReference type="InterPro" id="IPR051446">
    <property type="entry name" value="HTH_trans_reg/aminotransferase"/>
</dbReference>
<dbReference type="AlphaFoldDB" id="A0A9X1RGF2"/>
<evidence type="ECO:0000256" key="1">
    <source>
        <dbReference type="ARBA" id="ARBA00005384"/>
    </source>
</evidence>
<dbReference type="SMART" id="SM00345">
    <property type="entry name" value="HTH_GNTR"/>
    <property type="match status" value="1"/>
</dbReference>
<dbReference type="PANTHER" id="PTHR46577:SF1">
    <property type="entry name" value="HTH-TYPE TRANSCRIPTIONAL REGULATORY PROTEIN GABR"/>
    <property type="match status" value="1"/>
</dbReference>
<dbReference type="GO" id="GO:0030170">
    <property type="term" value="F:pyridoxal phosphate binding"/>
    <property type="evidence" value="ECO:0007669"/>
    <property type="project" value="InterPro"/>
</dbReference>
<dbReference type="InterPro" id="IPR004839">
    <property type="entry name" value="Aminotransferase_I/II_large"/>
</dbReference>
<evidence type="ECO:0000256" key="4">
    <source>
        <dbReference type="ARBA" id="ARBA00023125"/>
    </source>
</evidence>
<keyword evidence="3" id="KW-0805">Transcription regulation</keyword>